<name>A0A0F9RNG5_9ZZZZ</name>
<accession>A0A0F9RNG5</accession>
<evidence type="ECO:0000313" key="1">
    <source>
        <dbReference type="EMBL" id="KKN26501.1"/>
    </source>
</evidence>
<dbReference type="EMBL" id="LAZR01002714">
    <property type="protein sequence ID" value="KKN26501.1"/>
    <property type="molecule type" value="Genomic_DNA"/>
</dbReference>
<reference evidence="1" key="1">
    <citation type="journal article" date="2015" name="Nature">
        <title>Complex archaea that bridge the gap between prokaryotes and eukaryotes.</title>
        <authorList>
            <person name="Spang A."/>
            <person name="Saw J.H."/>
            <person name="Jorgensen S.L."/>
            <person name="Zaremba-Niedzwiedzka K."/>
            <person name="Martijn J."/>
            <person name="Lind A.E."/>
            <person name="van Eijk R."/>
            <person name="Schleper C."/>
            <person name="Guy L."/>
            <person name="Ettema T.J."/>
        </authorList>
    </citation>
    <scope>NUCLEOTIDE SEQUENCE</scope>
</reference>
<dbReference type="AlphaFoldDB" id="A0A0F9RNG5"/>
<gene>
    <name evidence="1" type="ORF">LCGC14_0874170</name>
</gene>
<protein>
    <submittedName>
        <fullName evidence="1">Uncharacterized protein</fullName>
    </submittedName>
</protein>
<proteinExistence type="predicted"/>
<comment type="caution">
    <text evidence="1">The sequence shown here is derived from an EMBL/GenBank/DDBJ whole genome shotgun (WGS) entry which is preliminary data.</text>
</comment>
<organism evidence="1">
    <name type="scientific">marine sediment metagenome</name>
    <dbReference type="NCBI Taxonomy" id="412755"/>
    <lineage>
        <taxon>unclassified sequences</taxon>
        <taxon>metagenomes</taxon>
        <taxon>ecological metagenomes</taxon>
    </lineage>
</organism>
<sequence length="71" mass="8390">MKKFRVGRPCIIDPGTEHTMEGILVKVPHKNRFGEWFVVVATVGEDVHPKTYEYFQARFDVRILKERVKMK</sequence>